<feature type="chain" id="PRO_5036480186" evidence="1">
    <location>
        <begin position="18"/>
        <end position="58"/>
    </location>
</feature>
<reference evidence="2" key="1">
    <citation type="journal article" date="2020" name="bioRxiv">
        <title>Hybrid origin of Populus tomentosa Carr. identified through genome sequencing and phylogenomic analysis.</title>
        <authorList>
            <person name="An X."/>
            <person name="Gao K."/>
            <person name="Chen Z."/>
            <person name="Li J."/>
            <person name="Yang X."/>
            <person name="Yang X."/>
            <person name="Zhou J."/>
            <person name="Guo T."/>
            <person name="Zhao T."/>
            <person name="Huang S."/>
            <person name="Miao D."/>
            <person name="Khan W.U."/>
            <person name="Rao P."/>
            <person name="Ye M."/>
            <person name="Lei B."/>
            <person name="Liao W."/>
            <person name="Wang J."/>
            <person name="Ji L."/>
            <person name="Li Y."/>
            <person name="Guo B."/>
            <person name="Mustafa N.S."/>
            <person name="Li S."/>
            <person name="Yun Q."/>
            <person name="Keller S.R."/>
            <person name="Mao J."/>
            <person name="Zhang R."/>
            <person name="Strauss S.H."/>
        </authorList>
    </citation>
    <scope>NUCLEOTIDE SEQUENCE</scope>
    <source>
        <strain evidence="2">GM15</strain>
        <tissue evidence="2">Leaf</tissue>
    </source>
</reference>
<evidence type="ECO:0000313" key="3">
    <source>
        <dbReference type="Proteomes" id="UP000886885"/>
    </source>
</evidence>
<dbReference type="AlphaFoldDB" id="A0A8X8A327"/>
<comment type="caution">
    <text evidence="2">The sequence shown here is derived from an EMBL/GenBank/DDBJ whole genome shotgun (WGS) entry which is preliminary data.</text>
</comment>
<proteinExistence type="predicted"/>
<dbReference type="EMBL" id="JAAWWB010000007">
    <property type="protein sequence ID" value="KAG6779696.1"/>
    <property type="molecule type" value="Genomic_DNA"/>
</dbReference>
<feature type="signal peptide" evidence="1">
    <location>
        <begin position="1"/>
        <end position="17"/>
    </location>
</feature>
<keyword evidence="1" id="KW-0732">Signal</keyword>
<dbReference type="Proteomes" id="UP000886885">
    <property type="component" value="Chromosome 4A"/>
</dbReference>
<name>A0A8X8A327_POPTO</name>
<protein>
    <submittedName>
        <fullName evidence="2">Uncharacterized protein</fullName>
    </submittedName>
</protein>
<accession>A0A8X8A327</accession>
<sequence>MIKMVIILCVLIQSSSGNSLTQKASVCRIKSNLGSNTILIMLQYPMTGLMCGKLILNI</sequence>
<organism evidence="2 3">
    <name type="scientific">Populus tomentosa</name>
    <name type="common">Chinese white poplar</name>
    <dbReference type="NCBI Taxonomy" id="118781"/>
    <lineage>
        <taxon>Eukaryota</taxon>
        <taxon>Viridiplantae</taxon>
        <taxon>Streptophyta</taxon>
        <taxon>Embryophyta</taxon>
        <taxon>Tracheophyta</taxon>
        <taxon>Spermatophyta</taxon>
        <taxon>Magnoliopsida</taxon>
        <taxon>eudicotyledons</taxon>
        <taxon>Gunneridae</taxon>
        <taxon>Pentapetalae</taxon>
        <taxon>rosids</taxon>
        <taxon>fabids</taxon>
        <taxon>Malpighiales</taxon>
        <taxon>Salicaceae</taxon>
        <taxon>Saliceae</taxon>
        <taxon>Populus</taxon>
    </lineage>
</organism>
<evidence type="ECO:0000313" key="2">
    <source>
        <dbReference type="EMBL" id="KAG6779696.1"/>
    </source>
</evidence>
<evidence type="ECO:0000256" key="1">
    <source>
        <dbReference type="SAM" id="SignalP"/>
    </source>
</evidence>
<keyword evidence="3" id="KW-1185">Reference proteome</keyword>
<gene>
    <name evidence="2" type="ORF">POTOM_016090</name>
</gene>